<proteinExistence type="predicted"/>
<protein>
    <submittedName>
        <fullName evidence="1">Uncharacterized protein</fullName>
    </submittedName>
</protein>
<dbReference type="Proteomes" id="UP001549313">
    <property type="component" value="Unassembled WGS sequence"/>
</dbReference>
<evidence type="ECO:0000313" key="1">
    <source>
        <dbReference type="EMBL" id="MET4684423.1"/>
    </source>
</evidence>
<accession>A0ABV2RDR5</accession>
<name>A0ABV2RDR5_9CAUL</name>
<gene>
    <name evidence="1" type="ORF">ABIE19_002360</name>
</gene>
<dbReference type="RefSeq" id="WP_354089386.1">
    <property type="nucleotide sequence ID" value="NZ_JBEPTF010000003.1"/>
</dbReference>
<keyword evidence="2" id="KW-1185">Reference proteome</keyword>
<sequence>MMHATRAEDQALAEIWMAHFGAPMPIYGVPSITKRVLREHGVDVDAQLNAKLKRPEKTAA</sequence>
<dbReference type="EMBL" id="JBEPTF010000003">
    <property type="protein sequence ID" value="MET4684423.1"/>
    <property type="molecule type" value="Genomic_DNA"/>
</dbReference>
<organism evidence="1 2">
    <name type="scientific">Brevundimonas faecalis</name>
    <dbReference type="NCBI Taxonomy" id="947378"/>
    <lineage>
        <taxon>Bacteria</taxon>
        <taxon>Pseudomonadati</taxon>
        <taxon>Pseudomonadota</taxon>
        <taxon>Alphaproteobacteria</taxon>
        <taxon>Caulobacterales</taxon>
        <taxon>Caulobacteraceae</taxon>
        <taxon>Brevundimonas</taxon>
    </lineage>
</organism>
<reference evidence="1 2" key="1">
    <citation type="submission" date="2024-06" db="EMBL/GenBank/DDBJ databases">
        <title>Sorghum-associated microbial communities from plants grown in Nebraska, USA.</title>
        <authorList>
            <person name="Schachtman D."/>
        </authorList>
    </citation>
    <scope>NUCLEOTIDE SEQUENCE [LARGE SCALE GENOMIC DNA]</scope>
    <source>
        <strain evidence="1 2">2814</strain>
    </source>
</reference>
<comment type="caution">
    <text evidence="1">The sequence shown here is derived from an EMBL/GenBank/DDBJ whole genome shotgun (WGS) entry which is preliminary data.</text>
</comment>
<evidence type="ECO:0000313" key="2">
    <source>
        <dbReference type="Proteomes" id="UP001549313"/>
    </source>
</evidence>